<reference evidence="1 2" key="1">
    <citation type="submission" date="2019-08" db="EMBL/GenBank/DDBJ databases">
        <title>Whole genome of Aphis craccivora.</title>
        <authorList>
            <person name="Voronova N.V."/>
            <person name="Shulinski R.S."/>
            <person name="Bandarenka Y.V."/>
            <person name="Zhorov D.G."/>
            <person name="Warner D."/>
        </authorList>
    </citation>
    <scope>NUCLEOTIDE SEQUENCE [LARGE SCALE GENOMIC DNA]</scope>
    <source>
        <strain evidence="1">180601</strain>
        <tissue evidence="1">Whole Body</tissue>
    </source>
</reference>
<gene>
    <name evidence="1" type="ORF">FWK35_00036117</name>
</gene>
<sequence>VDVMLTIYFGNSCFFHFGQSIYRQIQSAGLQAEYNDPDDRSLKVYTHMMLALAFVPLAEVPRIFSLLKKDESEDLLSIFEYFEKNYVFGVIARRRRRGILPRYPPEIWNQHQAALTGSHNTKNVSEGWHNRIQLVIGKHHPELYFALNEFQKKQADVEIMILEMSLERKVRPQPKRKWQDFQTRIMAITADFNTYQELQILRAIAHNIGNLSSY</sequence>
<proteinExistence type="predicted"/>
<evidence type="ECO:0000313" key="1">
    <source>
        <dbReference type="EMBL" id="KAF0702921.1"/>
    </source>
</evidence>
<dbReference type="AlphaFoldDB" id="A0A6G0VN96"/>
<feature type="non-terminal residue" evidence="1">
    <location>
        <position position="1"/>
    </location>
</feature>
<keyword evidence="2" id="KW-1185">Reference proteome</keyword>
<comment type="caution">
    <text evidence="1">The sequence shown here is derived from an EMBL/GenBank/DDBJ whole genome shotgun (WGS) entry which is preliminary data.</text>
</comment>
<dbReference type="OrthoDB" id="6578542at2759"/>
<name>A0A6G0VN96_APHCR</name>
<organism evidence="1 2">
    <name type="scientific">Aphis craccivora</name>
    <name type="common">Cowpea aphid</name>
    <dbReference type="NCBI Taxonomy" id="307492"/>
    <lineage>
        <taxon>Eukaryota</taxon>
        <taxon>Metazoa</taxon>
        <taxon>Ecdysozoa</taxon>
        <taxon>Arthropoda</taxon>
        <taxon>Hexapoda</taxon>
        <taxon>Insecta</taxon>
        <taxon>Pterygota</taxon>
        <taxon>Neoptera</taxon>
        <taxon>Paraneoptera</taxon>
        <taxon>Hemiptera</taxon>
        <taxon>Sternorrhyncha</taxon>
        <taxon>Aphidomorpha</taxon>
        <taxon>Aphidoidea</taxon>
        <taxon>Aphididae</taxon>
        <taxon>Aphidini</taxon>
        <taxon>Aphis</taxon>
        <taxon>Aphis</taxon>
    </lineage>
</organism>
<dbReference type="Proteomes" id="UP000478052">
    <property type="component" value="Unassembled WGS sequence"/>
</dbReference>
<protein>
    <submittedName>
        <fullName evidence="1">MULE domain-containing protein</fullName>
    </submittedName>
</protein>
<evidence type="ECO:0000313" key="2">
    <source>
        <dbReference type="Proteomes" id="UP000478052"/>
    </source>
</evidence>
<dbReference type="EMBL" id="VUJU01014117">
    <property type="protein sequence ID" value="KAF0702921.1"/>
    <property type="molecule type" value="Genomic_DNA"/>
</dbReference>
<accession>A0A6G0VN96</accession>